<dbReference type="RefSeq" id="WP_223075401.1">
    <property type="nucleotide sequence ID" value="NZ_JADMNK010000011.1"/>
</dbReference>
<reference evidence="1 2" key="1">
    <citation type="submission" date="2020-11" db="EMBL/GenBank/DDBJ databases">
        <title>Draft Genome of Enterobacter sp. strain EMC7.</title>
        <authorList>
            <person name="Barman P."/>
            <person name="Sinha S."/>
            <person name="Sen S."/>
            <person name="Chakraborty R."/>
        </authorList>
    </citation>
    <scope>NUCLEOTIDE SEQUENCE [LARGE SCALE GENOMIC DNA]</scope>
    <source>
        <strain evidence="1 2">EMC7</strain>
    </source>
</reference>
<organism evidence="1 2">
    <name type="scientific">Leclercia barmai</name>
    <dbReference type="NCBI Taxonomy" id="2785629"/>
    <lineage>
        <taxon>Bacteria</taxon>
        <taxon>Pseudomonadati</taxon>
        <taxon>Pseudomonadota</taxon>
        <taxon>Gammaproteobacteria</taxon>
        <taxon>Enterobacterales</taxon>
        <taxon>Enterobacteriaceae</taxon>
        <taxon>Leclercia</taxon>
    </lineage>
</organism>
<sequence length="79" mass="9197">MARRSTIGNKTRDVIAEMRFATIPVARRNEIIDEVQQKYLARLNEVKSHVNNLPPAQREEFHQTLATMLTQVTFKRSET</sequence>
<accession>A0ABS7RZN9</accession>
<dbReference type="Proteomes" id="UP000706580">
    <property type="component" value="Unassembled WGS sequence"/>
</dbReference>
<name>A0ABS7RZN9_9ENTR</name>
<keyword evidence="2" id="KW-1185">Reference proteome</keyword>
<comment type="caution">
    <text evidence="1">The sequence shown here is derived from an EMBL/GenBank/DDBJ whole genome shotgun (WGS) entry which is preliminary data.</text>
</comment>
<dbReference type="EMBL" id="JADMNK010000011">
    <property type="protein sequence ID" value="MBZ0059770.1"/>
    <property type="molecule type" value="Genomic_DNA"/>
</dbReference>
<gene>
    <name evidence="1" type="ORF">ITX56_18575</name>
</gene>
<protein>
    <submittedName>
        <fullName evidence="1">Uncharacterized protein</fullName>
    </submittedName>
</protein>
<proteinExistence type="predicted"/>
<evidence type="ECO:0000313" key="1">
    <source>
        <dbReference type="EMBL" id="MBZ0059770.1"/>
    </source>
</evidence>
<evidence type="ECO:0000313" key="2">
    <source>
        <dbReference type="Proteomes" id="UP000706580"/>
    </source>
</evidence>